<dbReference type="AlphaFoldDB" id="L0GW47"/>
<dbReference type="STRING" id="765912.Thimo_1423"/>
<reference evidence="4 5" key="1">
    <citation type="submission" date="2011-09" db="EMBL/GenBank/DDBJ databases">
        <title>Complete sequence of chromosome of Thioflavicoccus mobilis 8321.</title>
        <authorList>
            <consortium name="US DOE Joint Genome Institute"/>
            <person name="Lucas S."/>
            <person name="Han J."/>
            <person name="Lapidus A."/>
            <person name="Cheng J.-F."/>
            <person name="Goodwin L."/>
            <person name="Pitluck S."/>
            <person name="Peters L."/>
            <person name="Ovchinnikova G."/>
            <person name="Lu M."/>
            <person name="Detter J.C."/>
            <person name="Han C."/>
            <person name="Tapia R."/>
            <person name="Land M."/>
            <person name="Hauser L."/>
            <person name="Kyrpides N."/>
            <person name="Ivanova N."/>
            <person name="Pagani I."/>
            <person name="Vogl K."/>
            <person name="Liu Z."/>
            <person name="Imhoff J."/>
            <person name="Thiel V."/>
            <person name="Frigaard N.-U."/>
            <person name="Bryant D."/>
            <person name="Woyke T."/>
        </authorList>
    </citation>
    <scope>NUCLEOTIDE SEQUENCE [LARGE SCALE GENOMIC DNA]</scope>
    <source>
        <strain evidence="4 5">8321</strain>
    </source>
</reference>
<proteinExistence type="inferred from homology"/>
<dbReference type="EMBL" id="CP003051">
    <property type="protein sequence ID" value="AGA90216.1"/>
    <property type="molecule type" value="Genomic_DNA"/>
</dbReference>
<keyword evidence="2 4" id="KW-0808">Transferase</keyword>
<dbReference type="HOGENOM" id="CLU_027239_4_0_6"/>
<dbReference type="InterPro" id="IPR027417">
    <property type="entry name" value="P-loop_NTPase"/>
</dbReference>
<dbReference type="RefSeq" id="WP_015280358.1">
    <property type="nucleotide sequence ID" value="NC_019940.1"/>
</dbReference>
<dbReference type="eggNOG" id="ENOG502ZUYV">
    <property type="taxonomic scope" value="Bacteria"/>
</dbReference>
<dbReference type="GO" id="GO:0008146">
    <property type="term" value="F:sulfotransferase activity"/>
    <property type="evidence" value="ECO:0007669"/>
    <property type="project" value="InterPro"/>
</dbReference>
<dbReference type="PANTHER" id="PTHR11783">
    <property type="entry name" value="SULFOTRANSFERASE SULT"/>
    <property type="match status" value="1"/>
</dbReference>
<evidence type="ECO:0000313" key="5">
    <source>
        <dbReference type="Proteomes" id="UP000010816"/>
    </source>
</evidence>
<sequence length="269" mass="31676">MALRHKLSMLIKNQKTTYIISFPKCGRTWLRMMLGYTIARQLNISFSSPSELLELKTLRKRNACVPKILIKHDDEPFWKKPGELETDKGIFKRDQVVFLVRDPRDVLISSYFEKTRRDFVYRNQKKYEGTLSQYVNESVGGFETLLAYYNIWFENRNIPRKMLLVRYEDMHASPERELGRVLQFVGIKNVHDSLITGAVVFSSFDNMKKMEAIGSGSWRLSPADRNDPESYKARKGKVGGYRDYLDEQQIEHLTCLMNKKLSPWFNYKF</sequence>
<evidence type="ECO:0000256" key="2">
    <source>
        <dbReference type="ARBA" id="ARBA00022679"/>
    </source>
</evidence>
<accession>L0GW47</accession>
<dbReference type="OrthoDB" id="3399180at2"/>
<protein>
    <submittedName>
        <fullName evidence="4">Sulfotransferase family protein</fullName>
    </submittedName>
</protein>
<dbReference type="InterPro" id="IPR000863">
    <property type="entry name" value="Sulfotransferase_dom"/>
</dbReference>
<dbReference type="Gene3D" id="3.40.50.300">
    <property type="entry name" value="P-loop containing nucleotide triphosphate hydrolases"/>
    <property type="match status" value="1"/>
</dbReference>
<evidence type="ECO:0000313" key="4">
    <source>
        <dbReference type="EMBL" id="AGA90216.1"/>
    </source>
</evidence>
<evidence type="ECO:0000256" key="1">
    <source>
        <dbReference type="ARBA" id="ARBA00005771"/>
    </source>
</evidence>
<feature type="domain" description="Sulfotransferase" evidence="3">
    <location>
        <begin position="17"/>
        <end position="262"/>
    </location>
</feature>
<organism evidence="4 5">
    <name type="scientific">Thioflavicoccus mobilis 8321</name>
    <dbReference type="NCBI Taxonomy" id="765912"/>
    <lineage>
        <taxon>Bacteria</taxon>
        <taxon>Pseudomonadati</taxon>
        <taxon>Pseudomonadota</taxon>
        <taxon>Gammaproteobacteria</taxon>
        <taxon>Chromatiales</taxon>
        <taxon>Chromatiaceae</taxon>
        <taxon>Thioflavicoccus</taxon>
    </lineage>
</organism>
<gene>
    <name evidence="4" type="ORF">Thimo_1423</name>
</gene>
<dbReference type="SUPFAM" id="SSF52540">
    <property type="entry name" value="P-loop containing nucleoside triphosphate hydrolases"/>
    <property type="match status" value="1"/>
</dbReference>
<comment type="similarity">
    <text evidence="1">Belongs to the sulfotransferase 1 family.</text>
</comment>
<keyword evidence="5" id="KW-1185">Reference proteome</keyword>
<dbReference type="Proteomes" id="UP000010816">
    <property type="component" value="Chromosome"/>
</dbReference>
<dbReference type="KEGG" id="tmb:Thimo_1423"/>
<dbReference type="Pfam" id="PF00685">
    <property type="entry name" value="Sulfotransfer_1"/>
    <property type="match status" value="1"/>
</dbReference>
<evidence type="ECO:0000259" key="3">
    <source>
        <dbReference type="Pfam" id="PF00685"/>
    </source>
</evidence>
<name>L0GW47_9GAMM</name>